<dbReference type="InterPro" id="IPR051313">
    <property type="entry name" value="Bact_iron-sidero_bind"/>
</dbReference>
<dbReference type="EMBL" id="CP162602">
    <property type="protein sequence ID" value="XDK27151.1"/>
    <property type="molecule type" value="Genomic_DNA"/>
</dbReference>
<evidence type="ECO:0000256" key="5">
    <source>
        <dbReference type="ARBA" id="ARBA00022729"/>
    </source>
</evidence>
<protein>
    <submittedName>
        <fullName evidence="8">Fe(3+) dicitrate ABC transporter substrate-binding protein</fullName>
    </submittedName>
</protein>
<evidence type="ECO:0000256" key="6">
    <source>
        <dbReference type="SAM" id="SignalP"/>
    </source>
</evidence>
<keyword evidence="5 6" id="KW-0732">Signal</keyword>
<name>A0AB39HM79_9VIBR</name>
<comment type="similarity">
    <text evidence="2">Belongs to the bacterial solute-binding protein 8 family.</text>
</comment>
<dbReference type="NCBIfam" id="NF008501">
    <property type="entry name" value="PRK11411.1"/>
    <property type="match status" value="1"/>
</dbReference>
<keyword evidence="4" id="KW-0408">Iron</keyword>
<dbReference type="RefSeq" id="WP_368644301.1">
    <property type="nucleotide sequence ID" value="NZ_CP162602.1"/>
</dbReference>
<feature type="chain" id="PRO_5044195138" evidence="6">
    <location>
        <begin position="19"/>
        <end position="302"/>
    </location>
</feature>
<dbReference type="PROSITE" id="PS50983">
    <property type="entry name" value="FE_B12_PBP"/>
    <property type="match status" value="1"/>
</dbReference>
<sequence>MPLVMLSILILSSFGVQSFPVTVQDQQGTFTLDSQPKRIVVLEYSFAGALALLDITPVGIADDNDPNRLIPQVRQHFGAWTSVGSRAQPSLEVIAELAPDLIIADPSRHAAIKKDLEKIAPTLMLASRRETYQNNLASAQIIADVVGRGRVMKKRLALHQQRMASYRQQLNAMGMNGQTALFGSALENVFSAHPNMSYAGGVLKALGFQNPPFFAKKMATQQINLEQFLAVNPDVLFYAKASSEPIFEQWQTQPLWQFMSAAKSEEMYLVDGQLWSRSRSVISAELIAQQVLDLLSQSNHEG</sequence>
<evidence type="ECO:0000256" key="2">
    <source>
        <dbReference type="ARBA" id="ARBA00008814"/>
    </source>
</evidence>
<dbReference type="InterPro" id="IPR002491">
    <property type="entry name" value="ABC_transptr_periplasmic_BD"/>
</dbReference>
<feature type="signal peptide" evidence="6">
    <location>
        <begin position="1"/>
        <end position="18"/>
    </location>
</feature>
<dbReference type="GO" id="GO:0030288">
    <property type="term" value="C:outer membrane-bounded periplasmic space"/>
    <property type="evidence" value="ECO:0007669"/>
    <property type="project" value="TreeGrafter"/>
</dbReference>
<dbReference type="PANTHER" id="PTHR30532">
    <property type="entry name" value="IRON III DICITRATE-BINDING PERIPLASMIC PROTEIN"/>
    <property type="match status" value="1"/>
</dbReference>
<comment type="subcellular location">
    <subcellularLocation>
        <location evidence="1">Cell envelope</location>
    </subcellularLocation>
</comment>
<keyword evidence="4" id="KW-0406">Ion transport</keyword>
<evidence type="ECO:0000256" key="3">
    <source>
        <dbReference type="ARBA" id="ARBA00022448"/>
    </source>
</evidence>
<dbReference type="Pfam" id="PF01497">
    <property type="entry name" value="Peripla_BP_2"/>
    <property type="match status" value="1"/>
</dbReference>
<dbReference type="SUPFAM" id="SSF53807">
    <property type="entry name" value="Helical backbone' metal receptor"/>
    <property type="match status" value="1"/>
</dbReference>
<evidence type="ECO:0000256" key="1">
    <source>
        <dbReference type="ARBA" id="ARBA00004196"/>
    </source>
</evidence>
<keyword evidence="4" id="KW-0410">Iron transport</keyword>
<reference evidence="8" key="1">
    <citation type="submission" date="2024-07" db="EMBL/GenBank/DDBJ databases">
        <title>Genome Analysis of a Potential Novel Vibrio Species Secreting pH- and Thermo-stable Alginate Lyase and its Application in Producing Alginate Oligosaccharides.</title>
        <authorList>
            <person name="Huang H."/>
            <person name="Bao K."/>
        </authorList>
    </citation>
    <scope>NUCLEOTIDE SEQUENCE</scope>
    <source>
        <strain evidence="8">HB236076</strain>
        <plasmid evidence="8">p-HB236076</plasmid>
    </source>
</reference>
<dbReference type="Gene3D" id="3.40.50.1980">
    <property type="entry name" value="Nitrogenase molybdenum iron protein domain"/>
    <property type="match status" value="2"/>
</dbReference>
<evidence type="ECO:0000259" key="7">
    <source>
        <dbReference type="PROSITE" id="PS50983"/>
    </source>
</evidence>
<evidence type="ECO:0000256" key="4">
    <source>
        <dbReference type="ARBA" id="ARBA00022496"/>
    </source>
</evidence>
<dbReference type="PANTHER" id="PTHR30532:SF29">
    <property type="entry name" value="FE(3+) DICITRATE-BINDING PERIPLASMIC PROTEIN"/>
    <property type="match status" value="1"/>
</dbReference>
<geneLocation type="plasmid" evidence="8">
    <name>p-HB236076</name>
</geneLocation>
<keyword evidence="3" id="KW-0813">Transport</keyword>
<dbReference type="AlphaFoldDB" id="A0AB39HM79"/>
<dbReference type="KEGG" id="vih:AB0763_17175"/>
<feature type="domain" description="Fe/B12 periplasmic-binding" evidence="7">
    <location>
        <begin position="38"/>
        <end position="299"/>
    </location>
</feature>
<dbReference type="CDD" id="cd01146">
    <property type="entry name" value="FhuD"/>
    <property type="match status" value="1"/>
</dbReference>
<organism evidence="8">
    <name type="scientific">Vibrio sp. HB236076</name>
    <dbReference type="NCBI Taxonomy" id="3232307"/>
    <lineage>
        <taxon>Bacteria</taxon>
        <taxon>Pseudomonadati</taxon>
        <taxon>Pseudomonadota</taxon>
        <taxon>Gammaproteobacteria</taxon>
        <taxon>Vibrionales</taxon>
        <taxon>Vibrionaceae</taxon>
        <taxon>Vibrio</taxon>
    </lineage>
</organism>
<dbReference type="GO" id="GO:1901678">
    <property type="term" value="P:iron coordination entity transport"/>
    <property type="evidence" value="ECO:0007669"/>
    <property type="project" value="UniProtKB-ARBA"/>
</dbReference>
<evidence type="ECO:0000313" key="8">
    <source>
        <dbReference type="EMBL" id="XDK27151.1"/>
    </source>
</evidence>
<keyword evidence="8" id="KW-0614">Plasmid</keyword>
<accession>A0AB39HM79</accession>
<proteinExistence type="inferred from homology"/>
<gene>
    <name evidence="8" type="ORF">AB0763_17175</name>
</gene>